<gene>
    <name evidence="2" type="ORF">SCE1572_13395</name>
</gene>
<dbReference type="EMBL" id="CP003969">
    <property type="protein sequence ID" value="AGP35431.1"/>
    <property type="molecule type" value="Genomic_DNA"/>
</dbReference>
<feature type="compositionally biased region" description="Basic and acidic residues" evidence="1">
    <location>
        <begin position="42"/>
        <end position="52"/>
    </location>
</feature>
<accession>S4XST1</accession>
<dbReference type="Proteomes" id="UP000014803">
    <property type="component" value="Chromosome"/>
</dbReference>
<sequence>MPSKLNTDFPGSRRQRGALYGISGGGPGTGSTPPVTNPLDRQGVEARPVREG</sequence>
<dbReference type="RefSeq" id="WP_020734646.1">
    <property type="nucleotide sequence ID" value="NC_021658.1"/>
</dbReference>
<evidence type="ECO:0000313" key="3">
    <source>
        <dbReference type="Proteomes" id="UP000014803"/>
    </source>
</evidence>
<dbReference type="HOGENOM" id="CLU_3084793_0_0_7"/>
<feature type="region of interest" description="Disordered" evidence="1">
    <location>
        <begin position="1"/>
        <end position="52"/>
    </location>
</feature>
<dbReference type="KEGG" id="scu:SCE1572_13395"/>
<evidence type="ECO:0000256" key="1">
    <source>
        <dbReference type="SAM" id="MobiDB-lite"/>
    </source>
</evidence>
<name>S4XST1_SORCE</name>
<evidence type="ECO:0000313" key="2">
    <source>
        <dbReference type="EMBL" id="AGP35431.1"/>
    </source>
</evidence>
<organism evidence="2 3">
    <name type="scientific">Sorangium cellulosum So0157-2</name>
    <dbReference type="NCBI Taxonomy" id="1254432"/>
    <lineage>
        <taxon>Bacteria</taxon>
        <taxon>Pseudomonadati</taxon>
        <taxon>Myxococcota</taxon>
        <taxon>Polyangia</taxon>
        <taxon>Polyangiales</taxon>
        <taxon>Polyangiaceae</taxon>
        <taxon>Sorangium</taxon>
    </lineage>
</organism>
<reference evidence="2 3" key="1">
    <citation type="journal article" date="2013" name="Sci. Rep.">
        <title>Extraordinary expansion of a Sorangium cellulosum genome from an alkaline milieu.</title>
        <authorList>
            <person name="Han K."/>
            <person name="Li Z.F."/>
            <person name="Peng R."/>
            <person name="Zhu L.P."/>
            <person name="Zhou T."/>
            <person name="Wang L.G."/>
            <person name="Li S.G."/>
            <person name="Zhang X.B."/>
            <person name="Hu W."/>
            <person name="Wu Z.H."/>
            <person name="Qin N."/>
            <person name="Li Y.Z."/>
        </authorList>
    </citation>
    <scope>NUCLEOTIDE SEQUENCE [LARGE SCALE GENOMIC DNA]</scope>
    <source>
        <strain evidence="2 3">So0157-2</strain>
    </source>
</reference>
<proteinExistence type="predicted"/>
<protein>
    <submittedName>
        <fullName evidence="2">Uncharacterized protein</fullName>
    </submittedName>
</protein>
<dbReference type="PATRIC" id="fig|1254432.3.peg.3009"/>
<dbReference type="AlphaFoldDB" id="S4XST1"/>